<proteinExistence type="predicted"/>
<protein>
    <submittedName>
        <fullName evidence="1">Uncharacterized protein</fullName>
    </submittedName>
</protein>
<feature type="non-terminal residue" evidence="1">
    <location>
        <position position="80"/>
    </location>
</feature>
<reference evidence="1 2" key="1">
    <citation type="submission" date="2022-05" db="EMBL/GenBank/DDBJ databases">
        <authorList>
            <consortium name="Genoscope - CEA"/>
            <person name="William W."/>
        </authorList>
    </citation>
    <scope>NUCLEOTIDE SEQUENCE [LARGE SCALE GENOMIC DNA]</scope>
</reference>
<sequence length="80" mass="9277">MLERSFIAALDGRVGIFNRCILGNTSIFSCTYKEWKFCQYELHLFTGLTWMHCPSCSISKHSCHVDGNMKLYHYKSSGLY</sequence>
<comment type="caution">
    <text evidence="1">The sequence shown here is derived from an EMBL/GenBank/DDBJ whole genome shotgun (WGS) entry which is preliminary data.</text>
</comment>
<name>A0AAU9W539_9CNID</name>
<evidence type="ECO:0000313" key="2">
    <source>
        <dbReference type="Proteomes" id="UP001159428"/>
    </source>
</evidence>
<dbReference type="AlphaFoldDB" id="A0AAU9W539"/>
<dbReference type="PROSITE" id="PS51257">
    <property type="entry name" value="PROKAR_LIPOPROTEIN"/>
    <property type="match status" value="1"/>
</dbReference>
<evidence type="ECO:0000313" key="1">
    <source>
        <dbReference type="EMBL" id="CAH3044257.1"/>
    </source>
</evidence>
<dbReference type="Proteomes" id="UP001159428">
    <property type="component" value="Unassembled WGS sequence"/>
</dbReference>
<gene>
    <name evidence="1" type="ORF">PMEA_00031058</name>
</gene>
<dbReference type="EMBL" id="CALNXJ010000007">
    <property type="protein sequence ID" value="CAH3044257.1"/>
    <property type="molecule type" value="Genomic_DNA"/>
</dbReference>
<keyword evidence="2" id="KW-1185">Reference proteome</keyword>
<organism evidence="1 2">
    <name type="scientific">Pocillopora meandrina</name>
    <dbReference type="NCBI Taxonomy" id="46732"/>
    <lineage>
        <taxon>Eukaryota</taxon>
        <taxon>Metazoa</taxon>
        <taxon>Cnidaria</taxon>
        <taxon>Anthozoa</taxon>
        <taxon>Hexacorallia</taxon>
        <taxon>Scleractinia</taxon>
        <taxon>Astrocoeniina</taxon>
        <taxon>Pocilloporidae</taxon>
        <taxon>Pocillopora</taxon>
    </lineage>
</organism>
<accession>A0AAU9W539</accession>